<dbReference type="GO" id="GO:0003676">
    <property type="term" value="F:nucleic acid binding"/>
    <property type="evidence" value="ECO:0007669"/>
    <property type="project" value="InterPro"/>
</dbReference>
<sequence length="343" mass="38634">MPANRSKRNQNMKEPQNQLKAKTLILTHGDSDGICSGAIAKSAYPEAYVYFTSPVSLLDKLDLIEDVENLIICDIAIEERRSFELYSALNKFAEECNLYYIDHHPLPEGFGKEDWFFHDTGVCASELTYRVFEGLLSQEMRRVAIYGAIGDFCDNTPCVRSWVRDWDKRSLFFQAGTLIQAILYKGKDYDFKRILLEPLSKDMIPSNIPDLLEFAREAAINEEKIRLFVKENVKVLKNSAYIVNTNNSISKAAIYAASYGKREVGIAAEYREKKGVYDLSIRSRGKADINRLLRSIAPKFGGSGGGHPVAAGARIPENSLEAFLRAFDKKLGEANEVNYNGNK</sequence>
<dbReference type="InterPro" id="IPR038763">
    <property type="entry name" value="DHH_sf"/>
</dbReference>
<dbReference type="InParanoid" id="Q8TMT3"/>
<dbReference type="Pfam" id="PF02272">
    <property type="entry name" value="DHHA1"/>
    <property type="match status" value="1"/>
</dbReference>
<dbReference type="SUPFAM" id="SSF64182">
    <property type="entry name" value="DHH phosphoesterases"/>
    <property type="match status" value="1"/>
</dbReference>
<evidence type="ECO:0000313" key="3">
    <source>
        <dbReference type="Proteomes" id="UP000002487"/>
    </source>
</evidence>
<proteinExistence type="predicted"/>
<gene>
    <name evidence="2" type="ordered locus">MA_2569</name>
</gene>
<dbReference type="PhylomeDB" id="Q8TMT3"/>
<protein>
    <submittedName>
        <fullName evidence="2">Phosphoesterase</fullName>
    </submittedName>
</protein>
<accession>Q8TMT3</accession>
<dbReference type="EnsemblBacteria" id="AAM05950">
    <property type="protein sequence ID" value="AAM05950"/>
    <property type="gene ID" value="MA_2569"/>
</dbReference>
<evidence type="ECO:0000313" key="2">
    <source>
        <dbReference type="EMBL" id="AAM05950.1"/>
    </source>
</evidence>
<dbReference type="Proteomes" id="UP000002487">
    <property type="component" value="Chromosome"/>
</dbReference>
<dbReference type="KEGG" id="mac:MA_2569"/>
<dbReference type="PANTHER" id="PTHR42146">
    <property type="entry name" value="3',5'-CYCLIC-NUCLEOTIDE PHOSPHODIESTERASE"/>
    <property type="match status" value="1"/>
</dbReference>
<dbReference type="InterPro" id="IPR003156">
    <property type="entry name" value="DHHA1_dom"/>
</dbReference>
<keyword evidence="3" id="KW-1185">Reference proteome</keyword>
<organism evidence="2 3">
    <name type="scientific">Methanosarcina acetivorans (strain ATCC 35395 / DSM 2834 / JCM 12185 / C2A)</name>
    <dbReference type="NCBI Taxonomy" id="188937"/>
    <lineage>
        <taxon>Archaea</taxon>
        <taxon>Methanobacteriati</taxon>
        <taxon>Methanobacteriota</taxon>
        <taxon>Stenosarchaea group</taxon>
        <taxon>Methanomicrobia</taxon>
        <taxon>Methanosarcinales</taxon>
        <taxon>Methanosarcinaceae</taxon>
        <taxon>Methanosarcina</taxon>
    </lineage>
</organism>
<dbReference type="Gene3D" id="3.10.310.30">
    <property type="match status" value="1"/>
</dbReference>
<dbReference type="InterPro" id="IPR052968">
    <property type="entry name" value="Nucleotide_metab_enz"/>
</dbReference>
<feature type="domain" description="DHHA1" evidence="1">
    <location>
        <begin position="247"/>
        <end position="332"/>
    </location>
</feature>
<reference evidence="2 3" key="1">
    <citation type="journal article" date="2002" name="Genome Res.">
        <title>The genome of Methanosarcina acetivorans reveals extensive metabolic and physiological diversity.</title>
        <authorList>
            <person name="Galagan J.E."/>
            <person name="Nusbaum C."/>
            <person name="Roy A."/>
            <person name="Endrizzi M.G."/>
            <person name="Macdonald P."/>
            <person name="FitzHugh W."/>
            <person name="Calvo S."/>
            <person name="Engels R."/>
            <person name="Smirnov S."/>
            <person name="Atnoor D."/>
            <person name="Brown A."/>
            <person name="Allen N."/>
            <person name="Naylor J."/>
            <person name="Stange-Thomann N."/>
            <person name="DeArellano K."/>
            <person name="Johnson R."/>
            <person name="Linton L."/>
            <person name="McEwan P."/>
            <person name="McKernan K."/>
            <person name="Talamas J."/>
            <person name="Tirrell A."/>
            <person name="Ye W."/>
            <person name="Zimmer A."/>
            <person name="Barber R.D."/>
            <person name="Cann I."/>
            <person name="Graham D.E."/>
            <person name="Grahame D.A."/>
            <person name="Guss A."/>
            <person name="Hedderich R."/>
            <person name="Ingram-Smith C."/>
            <person name="Kuettner C.H."/>
            <person name="Krzycki J.A."/>
            <person name="Leigh J.A."/>
            <person name="Li W."/>
            <person name="Liu J."/>
            <person name="Mukhopadhyay B."/>
            <person name="Reeve J.N."/>
            <person name="Smith K."/>
            <person name="Springer T.A."/>
            <person name="Umayam L.A."/>
            <person name="White O."/>
            <person name="White R.H."/>
            <person name="de Macario E.C."/>
            <person name="Ferry J.G."/>
            <person name="Jarrell K.F."/>
            <person name="Jing H."/>
            <person name="Macario A.J.L."/>
            <person name="Paulsen I."/>
            <person name="Pritchett M."/>
            <person name="Sowers K.R."/>
            <person name="Swanson R.V."/>
            <person name="Zinder S.H."/>
            <person name="Lander E."/>
            <person name="Metcalf W.W."/>
            <person name="Birren B."/>
        </authorList>
    </citation>
    <scope>NUCLEOTIDE SEQUENCE [LARGE SCALE GENOMIC DNA]</scope>
    <source>
        <strain evidence="3">ATCC 35395 / DSM 2834 / JCM 12185 / C2A</strain>
    </source>
</reference>
<dbReference type="AlphaFoldDB" id="Q8TMT3"/>
<dbReference type="EMBL" id="AE010299">
    <property type="protein sequence ID" value="AAM05950.1"/>
    <property type="molecule type" value="Genomic_DNA"/>
</dbReference>
<name>Q8TMT3_METAC</name>
<dbReference type="STRING" id="188937.MA_2569"/>
<dbReference type="PANTHER" id="PTHR42146:SF1">
    <property type="entry name" value="OLIGORIBONUCLEASE NRNB"/>
    <property type="match status" value="1"/>
</dbReference>
<evidence type="ECO:0000259" key="1">
    <source>
        <dbReference type="Pfam" id="PF02272"/>
    </source>
</evidence>
<dbReference type="HOGENOM" id="CLU_071985_0_0_2"/>